<dbReference type="InterPro" id="IPR029052">
    <property type="entry name" value="Metallo-depent_PP-like"/>
</dbReference>
<feature type="transmembrane region" description="Helical" evidence="1">
    <location>
        <begin position="385"/>
        <end position="406"/>
    </location>
</feature>
<reference evidence="2 3" key="1">
    <citation type="submission" date="2020-08" db="EMBL/GenBank/DDBJ databases">
        <title>Genomic Encyclopedia of Type Strains, Phase III (KMG-III): the genomes of soil and plant-associated and newly described type strains.</title>
        <authorList>
            <person name="Whitman W."/>
        </authorList>
    </citation>
    <scope>NUCLEOTIDE SEQUENCE [LARGE SCALE GENOMIC DNA]</scope>
    <source>
        <strain evidence="2 3">CECT 8960</strain>
    </source>
</reference>
<evidence type="ECO:0000256" key="1">
    <source>
        <dbReference type="SAM" id="Phobius"/>
    </source>
</evidence>
<dbReference type="PANTHER" id="PTHR34211:SF3">
    <property type="entry name" value="CALCINEURIN-LIKE METALLO-PHOSPHOESTERASE SUPERFAMILY PROTEIN"/>
    <property type="match status" value="1"/>
</dbReference>
<keyword evidence="1" id="KW-0472">Membrane</keyword>
<sequence>MARPRPHDMSEEQLGFRPQKAVRWLAPKVLITTGAQSLVAEIFGSYADKRELQGGLPSQVHDHSGDDELWLDFVADLGDGFDATYSIASLLAAPSLDLDGPKPRGSLLIMGGDEVYPAASTGAYEDRSKGVYRAALPVEEEGGPTLFALPGNHDWYDGLTSFLRVFAQRRPFGGWRTEQTRSYFAVRLPQRWWLYAIDTQFDDYVDAPQLEYFRDAAEHLEDGDAVILCTSTPAWVEAGCGGRSKGYDTIEFFQREVIRPHGASVRVMLTGDKHHYVRYAEQGGAGQKITSGLGGAYLASTRRLPERLDLPGEKSRVRDPLPPSSYELATRYPGPSAKLVAGILRLPWRNPGFWVLTGIAQLVATAAVLYGIAESAVRDGVFGLLASWSPAVLAAVVLVLAGVAFARIDLPTASRRSVAAGVAHALAHFALSVAWAMTIRALYHVFPAGAIADWLIFLVVAIGTPVVIGFVDAEVVALYLLVASRFGINLNEVMAGQSIEDHKGFLRMHIAADGTLTIYPVKLERVCRKWVPDPDGAPADPWLRPAQPLDVDLIEEPIKVPHH</sequence>
<dbReference type="EMBL" id="JACHJQ010000005">
    <property type="protein sequence ID" value="MBB4908929.1"/>
    <property type="molecule type" value="Genomic_DNA"/>
</dbReference>
<feature type="transmembrane region" description="Helical" evidence="1">
    <location>
        <begin position="418"/>
        <end position="443"/>
    </location>
</feature>
<name>A0A7W7Q943_9PSEU</name>
<organism evidence="2 3">
    <name type="scientific">Actinophytocola algeriensis</name>
    <dbReference type="NCBI Taxonomy" id="1768010"/>
    <lineage>
        <taxon>Bacteria</taxon>
        <taxon>Bacillati</taxon>
        <taxon>Actinomycetota</taxon>
        <taxon>Actinomycetes</taxon>
        <taxon>Pseudonocardiales</taxon>
        <taxon>Pseudonocardiaceae</taxon>
    </lineage>
</organism>
<comment type="caution">
    <text evidence="2">The sequence shown here is derived from an EMBL/GenBank/DDBJ whole genome shotgun (WGS) entry which is preliminary data.</text>
</comment>
<dbReference type="AlphaFoldDB" id="A0A7W7Q943"/>
<feature type="transmembrane region" description="Helical" evidence="1">
    <location>
        <begin position="353"/>
        <end position="373"/>
    </location>
</feature>
<dbReference type="SUPFAM" id="SSF56300">
    <property type="entry name" value="Metallo-dependent phosphatases"/>
    <property type="match status" value="1"/>
</dbReference>
<keyword evidence="1" id="KW-0812">Transmembrane</keyword>
<dbReference type="Proteomes" id="UP000520767">
    <property type="component" value="Unassembled WGS sequence"/>
</dbReference>
<gene>
    <name evidence="2" type="ORF">FHR82_005182</name>
</gene>
<protein>
    <recommendedName>
        <fullName evidence="4">Calcineurin-like phosphoesterase family protein</fullName>
    </recommendedName>
</protein>
<evidence type="ECO:0008006" key="4">
    <source>
        <dbReference type="Google" id="ProtNLM"/>
    </source>
</evidence>
<dbReference type="PANTHER" id="PTHR34211">
    <property type="entry name" value="CALCINEURIN-LIKE METALLO-PHOSPHOESTERASE SUPERFAMILY PROTEIN"/>
    <property type="match status" value="1"/>
</dbReference>
<evidence type="ECO:0000313" key="2">
    <source>
        <dbReference type="EMBL" id="MBB4908929.1"/>
    </source>
</evidence>
<accession>A0A7W7Q943</accession>
<proteinExistence type="predicted"/>
<dbReference type="Gene3D" id="3.60.21.10">
    <property type="match status" value="1"/>
</dbReference>
<keyword evidence="3" id="KW-1185">Reference proteome</keyword>
<keyword evidence="1" id="KW-1133">Transmembrane helix</keyword>
<feature type="transmembrane region" description="Helical" evidence="1">
    <location>
        <begin position="455"/>
        <end position="482"/>
    </location>
</feature>
<evidence type="ECO:0000313" key="3">
    <source>
        <dbReference type="Proteomes" id="UP000520767"/>
    </source>
</evidence>
<dbReference type="RefSeq" id="WP_221464232.1">
    <property type="nucleotide sequence ID" value="NZ_JACHJQ010000005.1"/>
</dbReference>